<dbReference type="EMBL" id="QFBC01000020">
    <property type="protein sequence ID" value="PWE52796.1"/>
    <property type="molecule type" value="Genomic_DNA"/>
</dbReference>
<gene>
    <name evidence="1" type="ORF">DEM27_28760</name>
</gene>
<name>A0A2U2DHK7_9HYPH</name>
<dbReference type="Proteomes" id="UP000245252">
    <property type="component" value="Unassembled WGS sequence"/>
</dbReference>
<evidence type="ECO:0000313" key="1">
    <source>
        <dbReference type="EMBL" id="PWE52796.1"/>
    </source>
</evidence>
<accession>A0A2U2DHK7</accession>
<dbReference type="RefSeq" id="WP_109461696.1">
    <property type="nucleotide sequence ID" value="NZ_QFBC01000020.1"/>
</dbReference>
<proteinExistence type="predicted"/>
<keyword evidence="2" id="KW-1185">Reference proteome</keyword>
<dbReference type="AlphaFoldDB" id="A0A2U2DHK7"/>
<sequence>MSKTKIEDALGEAMSFATAIRLAASAMEAEANTAHTCALQLLAEQVSARISDALALIDDLQDVQEEPKCAGGRGARRR</sequence>
<protein>
    <submittedName>
        <fullName evidence="1">Uncharacterized protein</fullName>
    </submittedName>
</protein>
<reference evidence="1 2" key="1">
    <citation type="submission" date="2018-05" db="EMBL/GenBank/DDBJ databases">
        <title>The draft genome of strain NS-104.</title>
        <authorList>
            <person name="Hang P."/>
            <person name="Jiang J."/>
        </authorList>
    </citation>
    <scope>NUCLEOTIDE SEQUENCE [LARGE SCALE GENOMIC DNA]</scope>
    <source>
        <strain evidence="1 2">NS-104</strain>
    </source>
</reference>
<organism evidence="1 2">
    <name type="scientific">Metarhizobium album</name>
    <dbReference type="NCBI Taxonomy" id="2182425"/>
    <lineage>
        <taxon>Bacteria</taxon>
        <taxon>Pseudomonadati</taxon>
        <taxon>Pseudomonadota</taxon>
        <taxon>Alphaproteobacteria</taxon>
        <taxon>Hyphomicrobiales</taxon>
        <taxon>Rhizobiaceae</taxon>
        <taxon>Metarhizobium</taxon>
    </lineage>
</organism>
<comment type="caution">
    <text evidence="1">The sequence shown here is derived from an EMBL/GenBank/DDBJ whole genome shotgun (WGS) entry which is preliminary data.</text>
</comment>
<evidence type="ECO:0000313" key="2">
    <source>
        <dbReference type="Proteomes" id="UP000245252"/>
    </source>
</evidence>